<dbReference type="InterPro" id="IPR001040">
    <property type="entry name" value="TIF_eIF_4E"/>
</dbReference>
<organism evidence="1">
    <name type="scientific">viral metagenome</name>
    <dbReference type="NCBI Taxonomy" id="1070528"/>
    <lineage>
        <taxon>unclassified sequences</taxon>
        <taxon>metagenomes</taxon>
        <taxon>organismal metagenomes</taxon>
    </lineage>
</organism>
<proteinExistence type="predicted"/>
<dbReference type="GO" id="GO:0016281">
    <property type="term" value="C:eukaryotic translation initiation factor 4F complex"/>
    <property type="evidence" value="ECO:0007669"/>
    <property type="project" value="TreeGrafter"/>
</dbReference>
<dbReference type="Gene3D" id="3.30.760.10">
    <property type="entry name" value="RNA Cap, Translation Initiation Factor Eif4e"/>
    <property type="match status" value="1"/>
</dbReference>
<dbReference type="GO" id="GO:0000340">
    <property type="term" value="F:RNA 7-methylguanosine cap binding"/>
    <property type="evidence" value="ECO:0007669"/>
    <property type="project" value="TreeGrafter"/>
</dbReference>
<dbReference type="GO" id="GO:0003743">
    <property type="term" value="F:translation initiation factor activity"/>
    <property type="evidence" value="ECO:0007669"/>
    <property type="project" value="InterPro"/>
</dbReference>
<sequence>MDSTKFQQTWVLWYHDPDNRDYSLSSYIMIADISTPEQFWSITDTIPKEAWECGMYFFMRKGFPPLWECKENENGGAWSKKIDASQAQTSFIDLMVHCCSDELLVKNKETLVGISISPKGQFHIIKIWNLSTAVSEKTNLNPGLTYYKVTDDVTYTSHKARPK</sequence>
<dbReference type="PANTHER" id="PTHR11960">
    <property type="entry name" value="EUKARYOTIC TRANSLATION INITIATION FACTOR 4E RELATED"/>
    <property type="match status" value="1"/>
</dbReference>
<accession>A0A6C0B1R6</accession>
<evidence type="ECO:0000313" key="1">
    <source>
        <dbReference type="EMBL" id="QHS86026.1"/>
    </source>
</evidence>
<dbReference type="EMBL" id="MN739050">
    <property type="protein sequence ID" value="QHS86026.1"/>
    <property type="molecule type" value="Genomic_DNA"/>
</dbReference>
<dbReference type="AlphaFoldDB" id="A0A6C0B1R6"/>
<protein>
    <recommendedName>
        <fullName evidence="2">Eukaryotic translation initiation factor 4E</fullName>
    </recommendedName>
</protein>
<reference evidence="1" key="1">
    <citation type="journal article" date="2020" name="Nature">
        <title>Giant virus diversity and host interactions through global metagenomics.</title>
        <authorList>
            <person name="Schulz F."/>
            <person name="Roux S."/>
            <person name="Paez-Espino D."/>
            <person name="Jungbluth S."/>
            <person name="Walsh D.A."/>
            <person name="Denef V.J."/>
            <person name="McMahon K.D."/>
            <person name="Konstantinidis K.T."/>
            <person name="Eloe-Fadrosh E.A."/>
            <person name="Kyrpides N.C."/>
            <person name="Woyke T."/>
        </authorList>
    </citation>
    <scope>NUCLEOTIDE SEQUENCE</scope>
    <source>
        <strain evidence="1">GVMAG-M-3300009185-7</strain>
    </source>
</reference>
<dbReference type="InterPro" id="IPR023398">
    <property type="entry name" value="TIF_eIF4e-like"/>
</dbReference>
<name>A0A6C0B1R6_9ZZZZ</name>
<dbReference type="SUPFAM" id="SSF55418">
    <property type="entry name" value="eIF4e-like"/>
    <property type="match status" value="1"/>
</dbReference>
<dbReference type="Pfam" id="PF01652">
    <property type="entry name" value="IF4E"/>
    <property type="match status" value="1"/>
</dbReference>
<evidence type="ECO:0008006" key="2">
    <source>
        <dbReference type="Google" id="ProtNLM"/>
    </source>
</evidence>